<accession>A0A9W8A222</accession>
<sequence>MNVSSVTFQGHTFPIRLSAKVYTPKQSKTKNNNAARNNLTLLITHANGFHKELWEPILRRLFERQASVEANSIDHNVGWWIEKAIAIDAQNHGDSALLNKGHLNKDVFYWTEHAKDIQAILGQIHIGESKLVGVGHSFGGSSLLLTEIERPGSFYAIAAIDPTIRGNLSIVQGIADKARRRKNGWESEQAAREYFLSKDLFAVWDKEILGLHIEHGLYSTVADNAQKMLALKCDPAYEAATFSGWKEPIQIIFSRIKEISARVRIINGQVSVICPPDHAKKLSSMMKNADFRVVEKTGHLVVMENPVETEKELAAFLDEISANWKISPKSPFPPNPRL</sequence>
<dbReference type="AlphaFoldDB" id="A0A9W8A222"/>
<dbReference type="PANTHER" id="PTHR43194">
    <property type="entry name" value="HYDROLASE ALPHA/BETA FOLD FAMILY"/>
    <property type="match status" value="1"/>
</dbReference>
<proteinExistence type="predicted"/>
<comment type="caution">
    <text evidence="2">The sequence shown here is derived from an EMBL/GenBank/DDBJ whole genome shotgun (WGS) entry which is preliminary data.</text>
</comment>
<evidence type="ECO:0000259" key="1">
    <source>
        <dbReference type="Pfam" id="PF12697"/>
    </source>
</evidence>
<gene>
    <name evidence="2" type="ORF">H4219_003710</name>
</gene>
<dbReference type="Proteomes" id="UP001150538">
    <property type="component" value="Unassembled WGS sequence"/>
</dbReference>
<dbReference type="OrthoDB" id="94039at2759"/>
<evidence type="ECO:0000313" key="3">
    <source>
        <dbReference type="Proteomes" id="UP001150538"/>
    </source>
</evidence>
<feature type="domain" description="AB hydrolase-1" evidence="1">
    <location>
        <begin position="42"/>
        <end position="309"/>
    </location>
</feature>
<keyword evidence="3" id="KW-1185">Reference proteome</keyword>
<dbReference type="SUPFAM" id="SSF53474">
    <property type="entry name" value="alpha/beta-Hydrolases"/>
    <property type="match status" value="1"/>
</dbReference>
<name>A0A9W8A222_9FUNG</name>
<dbReference type="Gene3D" id="3.40.50.1820">
    <property type="entry name" value="alpha/beta hydrolase"/>
    <property type="match status" value="1"/>
</dbReference>
<dbReference type="InterPro" id="IPR050228">
    <property type="entry name" value="Carboxylesterase_BioH"/>
</dbReference>
<reference evidence="2" key="1">
    <citation type="submission" date="2022-07" db="EMBL/GenBank/DDBJ databases">
        <title>Phylogenomic reconstructions and comparative analyses of Kickxellomycotina fungi.</title>
        <authorList>
            <person name="Reynolds N.K."/>
            <person name="Stajich J.E."/>
            <person name="Barry K."/>
            <person name="Grigoriev I.V."/>
            <person name="Crous P."/>
            <person name="Smith M.E."/>
        </authorList>
    </citation>
    <scope>NUCLEOTIDE SEQUENCE</scope>
    <source>
        <strain evidence="2">NBRC 100468</strain>
    </source>
</reference>
<evidence type="ECO:0000313" key="2">
    <source>
        <dbReference type="EMBL" id="KAJ1916591.1"/>
    </source>
</evidence>
<dbReference type="PANTHER" id="PTHR43194:SF2">
    <property type="entry name" value="PEROXISOMAL MEMBRANE PROTEIN LPX1"/>
    <property type="match status" value="1"/>
</dbReference>
<dbReference type="InterPro" id="IPR000073">
    <property type="entry name" value="AB_hydrolase_1"/>
</dbReference>
<dbReference type="Pfam" id="PF12697">
    <property type="entry name" value="Abhydrolase_6"/>
    <property type="match status" value="1"/>
</dbReference>
<organism evidence="2 3">
    <name type="scientific">Mycoemilia scoparia</name>
    <dbReference type="NCBI Taxonomy" id="417184"/>
    <lineage>
        <taxon>Eukaryota</taxon>
        <taxon>Fungi</taxon>
        <taxon>Fungi incertae sedis</taxon>
        <taxon>Zoopagomycota</taxon>
        <taxon>Kickxellomycotina</taxon>
        <taxon>Kickxellomycetes</taxon>
        <taxon>Kickxellales</taxon>
        <taxon>Kickxellaceae</taxon>
        <taxon>Mycoemilia</taxon>
    </lineage>
</organism>
<protein>
    <recommendedName>
        <fullName evidence="1">AB hydrolase-1 domain-containing protein</fullName>
    </recommendedName>
</protein>
<dbReference type="EMBL" id="JANBPU010000098">
    <property type="protein sequence ID" value="KAJ1916591.1"/>
    <property type="molecule type" value="Genomic_DNA"/>
</dbReference>
<dbReference type="InterPro" id="IPR029058">
    <property type="entry name" value="AB_hydrolase_fold"/>
</dbReference>